<keyword evidence="10" id="KW-0472">Membrane</keyword>
<dbReference type="GO" id="GO:0042720">
    <property type="term" value="C:mitochondrial inner membrane peptidase complex"/>
    <property type="evidence" value="ECO:0007669"/>
    <property type="project" value="InterPro"/>
</dbReference>
<feature type="active site" evidence="11">
    <location>
        <position position="37"/>
    </location>
</feature>
<keyword evidence="6" id="KW-0999">Mitochondrion inner membrane</keyword>
<gene>
    <name evidence="13" type="ORF">HS088_TW05G00342</name>
</gene>
<proteinExistence type="inferred from homology"/>
<evidence type="ECO:0000256" key="3">
    <source>
        <dbReference type="ARBA" id="ARBA00013650"/>
    </source>
</evidence>
<dbReference type="OrthoDB" id="9996127at2759"/>
<dbReference type="AlphaFoldDB" id="A0A7J7DMS3"/>
<keyword evidence="4 13" id="KW-0645">Protease</keyword>
<keyword evidence="14" id="KW-1185">Reference proteome</keyword>
<sequence>MGTRKFLWDVAKKYFTVGLITFTISDYASVIHVRGASMTPTFNPETNTTFGSLTDDMVLVEKFCLTNYKFSRGDVVVFSSPSNYKEKHIKRIIGLPGDWIGEAPYSYDAIKVPEGHCWVEGDNPAFSLDSRAYGPVPLGLVRGRVTHIVWPPQRIGDVNRIFPQDRLSPN</sequence>
<evidence type="ECO:0000256" key="9">
    <source>
        <dbReference type="ARBA" id="ARBA00023128"/>
    </source>
</evidence>
<keyword evidence="5" id="KW-0812">Transmembrane</keyword>
<reference evidence="13 14" key="1">
    <citation type="journal article" date="2020" name="Nat. Commun.">
        <title>Genome of Tripterygium wilfordii and identification of cytochrome P450 involved in triptolide biosynthesis.</title>
        <authorList>
            <person name="Tu L."/>
            <person name="Su P."/>
            <person name="Zhang Z."/>
            <person name="Gao L."/>
            <person name="Wang J."/>
            <person name="Hu T."/>
            <person name="Zhou J."/>
            <person name="Zhang Y."/>
            <person name="Zhao Y."/>
            <person name="Liu Y."/>
            <person name="Song Y."/>
            <person name="Tong Y."/>
            <person name="Lu Y."/>
            <person name="Yang J."/>
            <person name="Xu C."/>
            <person name="Jia M."/>
            <person name="Peters R.J."/>
            <person name="Huang L."/>
            <person name="Gao W."/>
        </authorList>
    </citation>
    <scope>NUCLEOTIDE SEQUENCE [LARGE SCALE GENOMIC DNA]</scope>
    <source>
        <strain evidence="14">cv. XIE 37</strain>
        <tissue evidence="13">Leaf</tissue>
    </source>
</reference>
<dbReference type="InterPro" id="IPR019533">
    <property type="entry name" value="Peptidase_S26"/>
</dbReference>
<dbReference type="GO" id="GO:0004252">
    <property type="term" value="F:serine-type endopeptidase activity"/>
    <property type="evidence" value="ECO:0007669"/>
    <property type="project" value="InterPro"/>
</dbReference>
<dbReference type="InterPro" id="IPR037730">
    <property type="entry name" value="IMP2"/>
</dbReference>
<dbReference type="SUPFAM" id="SSF51306">
    <property type="entry name" value="LexA/Signal peptidase"/>
    <property type="match status" value="1"/>
</dbReference>
<feature type="domain" description="Peptidase S26" evidence="12">
    <location>
        <begin position="15"/>
        <end position="100"/>
    </location>
</feature>
<dbReference type="NCBIfam" id="TIGR02227">
    <property type="entry name" value="sigpep_I_bact"/>
    <property type="match status" value="1"/>
</dbReference>
<evidence type="ECO:0000256" key="4">
    <source>
        <dbReference type="ARBA" id="ARBA00022670"/>
    </source>
</evidence>
<dbReference type="InParanoid" id="A0A7J7DMS3"/>
<dbReference type="InterPro" id="IPR000223">
    <property type="entry name" value="Pept_S26A_signal_pept_1"/>
</dbReference>
<evidence type="ECO:0000313" key="13">
    <source>
        <dbReference type="EMBL" id="KAF5747617.1"/>
    </source>
</evidence>
<dbReference type="Pfam" id="PF10502">
    <property type="entry name" value="Peptidase_S26"/>
    <property type="match status" value="2"/>
</dbReference>
<dbReference type="PANTHER" id="PTHR46041">
    <property type="entry name" value="MITOCHONDRIAL INNER MEMBRANE PROTEASE SUBUNIT 2"/>
    <property type="match status" value="1"/>
</dbReference>
<organism evidence="13 14">
    <name type="scientific">Tripterygium wilfordii</name>
    <name type="common">Thunder God vine</name>
    <dbReference type="NCBI Taxonomy" id="458696"/>
    <lineage>
        <taxon>Eukaryota</taxon>
        <taxon>Viridiplantae</taxon>
        <taxon>Streptophyta</taxon>
        <taxon>Embryophyta</taxon>
        <taxon>Tracheophyta</taxon>
        <taxon>Spermatophyta</taxon>
        <taxon>Magnoliopsida</taxon>
        <taxon>eudicotyledons</taxon>
        <taxon>Gunneridae</taxon>
        <taxon>Pentapetalae</taxon>
        <taxon>rosids</taxon>
        <taxon>fabids</taxon>
        <taxon>Celastrales</taxon>
        <taxon>Celastraceae</taxon>
        <taxon>Tripterygium</taxon>
    </lineage>
</organism>
<feature type="domain" description="Peptidase S26" evidence="12">
    <location>
        <begin position="111"/>
        <end position="150"/>
    </location>
</feature>
<evidence type="ECO:0000256" key="6">
    <source>
        <dbReference type="ARBA" id="ARBA00022792"/>
    </source>
</evidence>
<keyword evidence="9" id="KW-0496">Mitochondrion</keyword>
<evidence type="ECO:0000256" key="1">
    <source>
        <dbReference type="ARBA" id="ARBA00004434"/>
    </source>
</evidence>
<comment type="caution">
    <text evidence="13">The sequence shown here is derived from an EMBL/GenBank/DDBJ whole genome shotgun (WGS) entry which is preliminary data.</text>
</comment>
<evidence type="ECO:0000256" key="7">
    <source>
        <dbReference type="ARBA" id="ARBA00022801"/>
    </source>
</evidence>
<keyword evidence="7" id="KW-0378">Hydrolase</keyword>
<protein>
    <recommendedName>
        <fullName evidence="3">Mitochondrial inner membrane protease subunit 2</fullName>
    </recommendedName>
</protein>
<evidence type="ECO:0000313" key="14">
    <source>
        <dbReference type="Proteomes" id="UP000593562"/>
    </source>
</evidence>
<evidence type="ECO:0000256" key="11">
    <source>
        <dbReference type="PIRSR" id="PIRSR600223-1"/>
    </source>
</evidence>
<dbReference type="GO" id="GO:0006627">
    <property type="term" value="P:protein processing involved in protein targeting to mitochondrion"/>
    <property type="evidence" value="ECO:0007669"/>
    <property type="project" value="InterPro"/>
</dbReference>
<evidence type="ECO:0000256" key="2">
    <source>
        <dbReference type="ARBA" id="ARBA00007066"/>
    </source>
</evidence>
<comment type="subcellular location">
    <subcellularLocation>
        <location evidence="1">Mitochondrion inner membrane</location>
        <topology evidence="1">Single-pass membrane protein</topology>
    </subcellularLocation>
</comment>
<dbReference type="CDD" id="cd06530">
    <property type="entry name" value="S26_SPase_I"/>
    <property type="match status" value="1"/>
</dbReference>
<dbReference type="InterPro" id="IPR036286">
    <property type="entry name" value="LexA/Signal_pep-like_sf"/>
</dbReference>
<dbReference type="PRINTS" id="PR00727">
    <property type="entry name" value="LEADERPTASE"/>
</dbReference>
<evidence type="ECO:0000256" key="8">
    <source>
        <dbReference type="ARBA" id="ARBA00022989"/>
    </source>
</evidence>
<dbReference type="GO" id="GO:0006465">
    <property type="term" value="P:signal peptide processing"/>
    <property type="evidence" value="ECO:0007669"/>
    <property type="project" value="InterPro"/>
</dbReference>
<dbReference type="PANTHER" id="PTHR46041:SF2">
    <property type="entry name" value="MITOCHONDRIAL INNER MEMBRANE PROTEASE SUBUNIT 2"/>
    <property type="match status" value="1"/>
</dbReference>
<dbReference type="Gene3D" id="2.10.109.10">
    <property type="entry name" value="Umud Fragment, subunit A"/>
    <property type="match status" value="1"/>
</dbReference>
<evidence type="ECO:0000256" key="10">
    <source>
        <dbReference type="ARBA" id="ARBA00023136"/>
    </source>
</evidence>
<evidence type="ECO:0000259" key="12">
    <source>
        <dbReference type="Pfam" id="PF10502"/>
    </source>
</evidence>
<dbReference type="FunFam" id="2.10.109.10:FF:000005">
    <property type="entry name" value="Mitochondrial inner membrane protease subunit"/>
    <property type="match status" value="1"/>
</dbReference>
<feature type="active site" evidence="11">
    <location>
        <position position="90"/>
    </location>
</feature>
<dbReference type="Proteomes" id="UP000593562">
    <property type="component" value="Unassembled WGS sequence"/>
</dbReference>
<dbReference type="FunCoup" id="A0A7J7DMS3">
    <property type="interactions" value="2481"/>
</dbReference>
<comment type="similarity">
    <text evidence="2">Belongs to the peptidase S26 family. IMP2 subfamily.</text>
</comment>
<keyword evidence="8" id="KW-1133">Transmembrane helix</keyword>
<accession>A0A7J7DMS3</accession>
<name>A0A7J7DMS3_TRIWF</name>
<evidence type="ECO:0000256" key="5">
    <source>
        <dbReference type="ARBA" id="ARBA00022692"/>
    </source>
</evidence>
<dbReference type="EMBL" id="JAAARO010000005">
    <property type="protein sequence ID" value="KAF5747617.1"/>
    <property type="molecule type" value="Genomic_DNA"/>
</dbReference>